<protein>
    <submittedName>
        <fullName evidence="1">NUDIX hydrolase</fullName>
    </submittedName>
</protein>
<dbReference type="SUPFAM" id="SSF55811">
    <property type="entry name" value="Nudix"/>
    <property type="match status" value="1"/>
</dbReference>
<gene>
    <name evidence="1" type="ORF">H5P27_18920</name>
</gene>
<evidence type="ECO:0000313" key="1">
    <source>
        <dbReference type="EMBL" id="MBC2608135.1"/>
    </source>
</evidence>
<dbReference type="Gene3D" id="3.90.79.10">
    <property type="entry name" value="Nucleoside Triphosphate Pyrophosphohydrolase"/>
    <property type="match status" value="1"/>
</dbReference>
<comment type="caution">
    <text evidence="1">The sequence shown here is derived from an EMBL/GenBank/DDBJ whole genome shotgun (WGS) entry which is preliminary data.</text>
</comment>
<keyword evidence="1" id="KW-0378">Hydrolase</keyword>
<dbReference type="RefSeq" id="WP_185661987.1">
    <property type="nucleotide sequence ID" value="NZ_CAWPOO010000013.1"/>
</dbReference>
<name>A0A7X1E9R4_9BACT</name>
<accession>A0A7X1E9R4</accession>
<dbReference type="InterPro" id="IPR015797">
    <property type="entry name" value="NUDIX_hydrolase-like_dom_sf"/>
</dbReference>
<organism evidence="1 2">
    <name type="scientific">Pelagicoccus albus</name>
    <dbReference type="NCBI Taxonomy" id="415222"/>
    <lineage>
        <taxon>Bacteria</taxon>
        <taxon>Pseudomonadati</taxon>
        <taxon>Verrucomicrobiota</taxon>
        <taxon>Opitutia</taxon>
        <taxon>Puniceicoccales</taxon>
        <taxon>Pelagicoccaceae</taxon>
        <taxon>Pelagicoccus</taxon>
    </lineage>
</organism>
<dbReference type="GO" id="GO:0016787">
    <property type="term" value="F:hydrolase activity"/>
    <property type="evidence" value="ECO:0007669"/>
    <property type="project" value="UniProtKB-KW"/>
</dbReference>
<proteinExistence type="predicted"/>
<dbReference type="CDD" id="cd03674">
    <property type="entry name" value="NUDIX_Hydrolase"/>
    <property type="match status" value="1"/>
</dbReference>
<dbReference type="Proteomes" id="UP000526501">
    <property type="component" value="Unassembled WGS sequence"/>
</dbReference>
<keyword evidence="2" id="KW-1185">Reference proteome</keyword>
<sequence>MSRENLIKQLEAYRDNWEAENATATRFIDFVSRNPNCFERSLQEGHVTGSAWIVDKSGKKTLLTHHRKLDAWFQLGGHADGEQDVFKVSLNEAIEESGIQNFTALQKEIFDIDIHLIPARKQDPEHYHYDIRYLLQPTDSEELSMSSESLDLQWVAIENLEDYTCEESMLRMRRKWISSAQYAQLG</sequence>
<reference evidence="1 2" key="1">
    <citation type="submission" date="2020-07" db="EMBL/GenBank/DDBJ databases">
        <authorList>
            <person name="Feng X."/>
        </authorList>
    </citation>
    <scope>NUCLEOTIDE SEQUENCE [LARGE SCALE GENOMIC DNA]</scope>
    <source>
        <strain evidence="1 2">JCM23202</strain>
    </source>
</reference>
<dbReference type="AlphaFoldDB" id="A0A7X1E9R4"/>
<dbReference type="EMBL" id="JACHVC010000013">
    <property type="protein sequence ID" value="MBC2608135.1"/>
    <property type="molecule type" value="Genomic_DNA"/>
</dbReference>
<evidence type="ECO:0000313" key="2">
    <source>
        <dbReference type="Proteomes" id="UP000526501"/>
    </source>
</evidence>